<sequence length="137" mass="15527">MSIEKDLEKTLEKSVEKGVEKGIVKAVEKLIDKCLIDEITQSIINVITCNLIKALETGLLIEELIKIISKSQSQQIHSVILKFTESKYGEISDPEFLNDINKIQNFDNLDILLKSIQQQQSLESTKQFIKTFASDSK</sequence>
<dbReference type="AlphaFoldDB" id="A0A1M5S4L0"/>
<accession>A0A1M5S4L0</accession>
<name>A0A1M5S4L0_9CLOT</name>
<dbReference type="RefSeq" id="WP_073337104.1">
    <property type="nucleotide sequence ID" value="NZ_FQXM01000004.1"/>
</dbReference>
<dbReference type="EMBL" id="FQXM01000004">
    <property type="protein sequence ID" value="SHH33419.1"/>
    <property type="molecule type" value="Genomic_DNA"/>
</dbReference>
<proteinExistence type="predicted"/>
<protein>
    <submittedName>
        <fullName evidence="1">Uncharacterized protein</fullName>
    </submittedName>
</protein>
<gene>
    <name evidence="1" type="ORF">SAMN02745207_00751</name>
</gene>
<keyword evidence="2" id="KW-1185">Reference proteome</keyword>
<evidence type="ECO:0000313" key="2">
    <source>
        <dbReference type="Proteomes" id="UP000184447"/>
    </source>
</evidence>
<evidence type="ECO:0000313" key="1">
    <source>
        <dbReference type="EMBL" id="SHH33419.1"/>
    </source>
</evidence>
<reference evidence="1 2" key="1">
    <citation type="submission" date="2016-11" db="EMBL/GenBank/DDBJ databases">
        <authorList>
            <person name="Jaros S."/>
            <person name="Januszkiewicz K."/>
            <person name="Wedrychowicz H."/>
        </authorList>
    </citation>
    <scope>NUCLEOTIDE SEQUENCE [LARGE SCALE GENOMIC DNA]</scope>
    <source>
        <strain evidence="1 2">DSM 8605</strain>
    </source>
</reference>
<dbReference type="Proteomes" id="UP000184447">
    <property type="component" value="Unassembled WGS sequence"/>
</dbReference>
<organism evidence="1 2">
    <name type="scientific">Clostridium grantii DSM 8605</name>
    <dbReference type="NCBI Taxonomy" id="1121316"/>
    <lineage>
        <taxon>Bacteria</taxon>
        <taxon>Bacillati</taxon>
        <taxon>Bacillota</taxon>
        <taxon>Clostridia</taxon>
        <taxon>Eubacteriales</taxon>
        <taxon>Clostridiaceae</taxon>
        <taxon>Clostridium</taxon>
    </lineage>
</organism>